<evidence type="ECO:0000256" key="1">
    <source>
        <dbReference type="ARBA" id="ARBA00004196"/>
    </source>
</evidence>
<dbReference type="EMBL" id="JACHGJ010000005">
    <property type="protein sequence ID" value="MBB6481013.1"/>
    <property type="molecule type" value="Genomic_DNA"/>
</dbReference>
<comment type="subcellular location">
    <subcellularLocation>
        <location evidence="1">Cell envelope</location>
    </subcellularLocation>
</comment>
<comment type="caution">
    <text evidence="2">The sequence shown here is derived from an EMBL/GenBank/DDBJ whole genome shotgun (WGS) entry which is preliminary data.</text>
</comment>
<dbReference type="InterPro" id="IPR042229">
    <property type="entry name" value="Listeria/Bacterioides_rpt_sf"/>
</dbReference>
<evidence type="ECO:0000313" key="2">
    <source>
        <dbReference type="EMBL" id="MBB6481013.1"/>
    </source>
</evidence>
<dbReference type="GO" id="GO:0030313">
    <property type="term" value="C:cell envelope"/>
    <property type="evidence" value="ECO:0007669"/>
    <property type="project" value="UniProtKB-SubCell"/>
</dbReference>
<evidence type="ECO:0000313" key="3">
    <source>
        <dbReference type="Proteomes" id="UP000587760"/>
    </source>
</evidence>
<keyword evidence="3" id="KW-1185">Reference proteome</keyword>
<dbReference type="PROSITE" id="PS51257">
    <property type="entry name" value="PROKAR_LIPOPROTEIN"/>
    <property type="match status" value="1"/>
</dbReference>
<dbReference type="Pfam" id="PF09479">
    <property type="entry name" value="Flg_new"/>
    <property type="match status" value="10"/>
</dbReference>
<accession>A0A841RAR5</accession>
<gene>
    <name evidence="2" type="ORF">HNR50_002686</name>
</gene>
<dbReference type="Gene3D" id="2.60.40.4270">
    <property type="entry name" value="Listeria-Bacteroides repeat domain"/>
    <property type="match status" value="10"/>
</dbReference>
<dbReference type="NCBIfam" id="TIGR02543">
    <property type="entry name" value="List_Bact_rpt"/>
    <property type="match status" value="1"/>
</dbReference>
<sequence length="1050" mass="114411">MRRTFLFVLSLTFLILSGCDQLLITPPELLAISFDKNSEDASGVMEDQIVDSGDLVPIKENEFSRAGWEFAGWSTSPEGGALFYGTTNYILITEDTTLYATWAESHSLSYDGNGNTSGTVPLSTREYGTGMTVPVAGNTGNLAKDGFSFSGWNRRPDGSGTNYSEGEAFLMGESDVTLYARWIVNQTVSFNKNNENAMGDMPDQIIPRGASVPLHANAFLYPGWTFAGWAVSPEGIIVYADQWYFSMGDSNESLYAVWTQSPSHNVTFDANGGTGTMGYQTFREGLTALLAPNLFVRNGYAFAGWSTADDGTAEYADNDEFLIGSSDTTLYAVWSALTYELSFDKNHEDATGETAPQYLDCDSTHYLSANGFTRPGWSFAGWAASPSGSVVYADEADYTMGSEDTVLYAQWTPNTYSITFNSNDGDAAGFMAEQYLACESSGSLTANNFSKSGWIFSGWAETTDGPILYEDQALFTMGAEDVILYARWTPSPYTITFNKNDSEATGSMDDQVILNGSTETLDPNQFVKTGWSFAGWATSPGGEMVYGDEDPFIMEIGNVDLYALWEINSYHLRFDGNGMEPERSVTGSMNEAVLEYGEVIVLPVNAFSADFYVFAGWSTSQWGGGTAFSDGASFEMGSGDVTLYAQWTDISYSVIYDKNDENAVGDMSMSVLFANPFIPSMALNCSFENSGFTFVEWNTDPDGSGTSFAEWDYFFGGTGDLVLYAIWGPELYPIQFDKNDPAAQGFMDFQELVYLETGTLVLNGFVREEAHFSGWNTEPDGSGVSYSDGDSITMDTMGKTLYALWDINEYTITYYDTEASGGSVPGPQTVEAYSSVVLADNPGELVKNEDGLTFVLNSWALYQNGENTGIVFGAGDTIEMMASDMDLYAQWTALGATGPAGGIIIADKGSYSDGWRYIEASPSDLSSGISWNNGVNTDSTADGFDLGAGLINTSQIISSQGIGTYAAQLCDDYSIVNDSVIYDDWYLPSLMEMDAFMSSNFRGDLTVGSYWSSTSLTVDSAEAYAFDGDWFSPGSYTKDEELRVRAVRRF</sequence>
<dbReference type="Proteomes" id="UP000587760">
    <property type="component" value="Unassembled WGS sequence"/>
</dbReference>
<organism evidence="2 3">
    <name type="scientific">Spirochaeta isovalerica</name>
    <dbReference type="NCBI Taxonomy" id="150"/>
    <lineage>
        <taxon>Bacteria</taxon>
        <taxon>Pseudomonadati</taxon>
        <taxon>Spirochaetota</taxon>
        <taxon>Spirochaetia</taxon>
        <taxon>Spirochaetales</taxon>
        <taxon>Spirochaetaceae</taxon>
        <taxon>Spirochaeta</taxon>
    </lineage>
</organism>
<proteinExistence type="predicted"/>
<dbReference type="InterPro" id="IPR013378">
    <property type="entry name" value="InlB-like_B-rpt"/>
</dbReference>
<reference evidence="2 3" key="1">
    <citation type="submission" date="2020-08" db="EMBL/GenBank/DDBJ databases">
        <title>Genomic Encyclopedia of Type Strains, Phase IV (KMG-IV): sequencing the most valuable type-strain genomes for metagenomic binning, comparative biology and taxonomic classification.</title>
        <authorList>
            <person name="Goeker M."/>
        </authorList>
    </citation>
    <scope>NUCLEOTIDE SEQUENCE [LARGE SCALE GENOMIC DNA]</scope>
    <source>
        <strain evidence="2 3">DSM 2461</strain>
    </source>
</reference>
<protein>
    <submittedName>
        <fullName evidence="2">Putative repeat protein (TIGR02543 family)</fullName>
    </submittedName>
</protein>
<name>A0A841RAR5_9SPIO</name>
<dbReference type="RefSeq" id="WP_184747260.1">
    <property type="nucleotide sequence ID" value="NZ_JACHGJ010000005.1"/>
</dbReference>
<dbReference type="AlphaFoldDB" id="A0A841RAR5"/>